<evidence type="ECO:0000313" key="2">
    <source>
        <dbReference type="Proteomes" id="UP001060085"/>
    </source>
</evidence>
<evidence type="ECO:0000313" key="1">
    <source>
        <dbReference type="EMBL" id="KAI5679029.1"/>
    </source>
</evidence>
<sequence>MQHPRGQNISSPYIARVILSYKERCCVPTTGKPASNFTIHGLWPNTNGNTFPAFCNRNSSYDQTKVTNCIDVTASKIIECPFIPKRICNATIVLPAYNVTRSSSWRL</sequence>
<organism evidence="1 2">
    <name type="scientific">Catharanthus roseus</name>
    <name type="common">Madagascar periwinkle</name>
    <name type="synonym">Vinca rosea</name>
    <dbReference type="NCBI Taxonomy" id="4058"/>
    <lineage>
        <taxon>Eukaryota</taxon>
        <taxon>Viridiplantae</taxon>
        <taxon>Streptophyta</taxon>
        <taxon>Embryophyta</taxon>
        <taxon>Tracheophyta</taxon>
        <taxon>Spermatophyta</taxon>
        <taxon>Magnoliopsida</taxon>
        <taxon>eudicotyledons</taxon>
        <taxon>Gunneridae</taxon>
        <taxon>Pentapetalae</taxon>
        <taxon>asterids</taxon>
        <taxon>lamiids</taxon>
        <taxon>Gentianales</taxon>
        <taxon>Apocynaceae</taxon>
        <taxon>Rauvolfioideae</taxon>
        <taxon>Vinceae</taxon>
        <taxon>Catharanthinae</taxon>
        <taxon>Catharanthus</taxon>
    </lineage>
</organism>
<protein>
    <submittedName>
        <fullName evidence="1">Uncharacterized protein</fullName>
    </submittedName>
</protein>
<accession>A0ACC0C2B4</accession>
<reference evidence="2" key="1">
    <citation type="journal article" date="2023" name="Nat. Plants">
        <title>Single-cell RNA sequencing provides a high-resolution roadmap for understanding the multicellular compartmentation of specialized metabolism.</title>
        <authorList>
            <person name="Sun S."/>
            <person name="Shen X."/>
            <person name="Li Y."/>
            <person name="Li Y."/>
            <person name="Wang S."/>
            <person name="Li R."/>
            <person name="Zhang H."/>
            <person name="Shen G."/>
            <person name="Guo B."/>
            <person name="Wei J."/>
            <person name="Xu J."/>
            <person name="St-Pierre B."/>
            <person name="Chen S."/>
            <person name="Sun C."/>
        </authorList>
    </citation>
    <scope>NUCLEOTIDE SEQUENCE [LARGE SCALE GENOMIC DNA]</scope>
</reference>
<name>A0ACC0C2B4_CATRO</name>
<gene>
    <name evidence="1" type="ORF">M9H77_09979</name>
</gene>
<dbReference type="EMBL" id="CM044702">
    <property type="protein sequence ID" value="KAI5679029.1"/>
    <property type="molecule type" value="Genomic_DNA"/>
</dbReference>
<keyword evidence="2" id="KW-1185">Reference proteome</keyword>
<dbReference type="Proteomes" id="UP001060085">
    <property type="component" value="Linkage Group LG02"/>
</dbReference>
<comment type="caution">
    <text evidence="1">The sequence shown here is derived from an EMBL/GenBank/DDBJ whole genome shotgun (WGS) entry which is preliminary data.</text>
</comment>
<proteinExistence type="predicted"/>